<gene>
    <name evidence="6" type="ORF">UU84_C0044G0005</name>
</gene>
<dbReference type="InterPro" id="IPR003439">
    <property type="entry name" value="ABC_transporter-like_ATP-bd"/>
</dbReference>
<dbReference type="GO" id="GO:0005524">
    <property type="term" value="F:ATP binding"/>
    <property type="evidence" value="ECO:0007669"/>
    <property type="project" value="UniProtKB-KW"/>
</dbReference>
<evidence type="ECO:0000256" key="4">
    <source>
        <dbReference type="ARBA" id="ARBA00022840"/>
    </source>
</evidence>
<organism evidence="6 7">
    <name type="scientific">Candidatus Yanofskybacteria bacterium GW2011_GWC2_41_9</name>
    <dbReference type="NCBI Taxonomy" id="1619029"/>
    <lineage>
        <taxon>Bacteria</taxon>
        <taxon>Candidatus Yanofskyibacteriota</taxon>
    </lineage>
</organism>
<protein>
    <submittedName>
        <fullName evidence="6">ABC transporter related protein</fullName>
    </submittedName>
</protein>
<keyword evidence="4" id="KW-0067">ATP-binding</keyword>
<dbReference type="InterPro" id="IPR003593">
    <property type="entry name" value="AAA+_ATPase"/>
</dbReference>
<proteinExistence type="inferred from homology"/>
<dbReference type="Pfam" id="PF00005">
    <property type="entry name" value="ABC_tran"/>
    <property type="match status" value="1"/>
</dbReference>
<evidence type="ECO:0000259" key="5">
    <source>
        <dbReference type="PROSITE" id="PS50893"/>
    </source>
</evidence>
<dbReference type="SUPFAM" id="SSF52540">
    <property type="entry name" value="P-loop containing nucleoside triphosphate hydrolases"/>
    <property type="match status" value="1"/>
</dbReference>
<dbReference type="PANTHER" id="PTHR42734:SF17">
    <property type="entry name" value="METAL TRANSPORT SYSTEM ATP-BINDING PROTEIN TM_0124-RELATED"/>
    <property type="match status" value="1"/>
</dbReference>
<comment type="similarity">
    <text evidence="1">Belongs to the ABC transporter superfamily.</text>
</comment>
<evidence type="ECO:0000313" key="7">
    <source>
        <dbReference type="Proteomes" id="UP000033859"/>
    </source>
</evidence>
<dbReference type="PROSITE" id="PS50893">
    <property type="entry name" value="ABC_TRANSPORTER_2"/>
    <property type="match status" value="1"/>
</dbReference>
<dbReference type="InterPro" id="IPR027417">
    <property type="entry name" value="P-loop_NTPase"/>
</dbReference>
<evidence type="ECO:0000256" key="2">
    <source>
        <dbReference type="ARBA" id="ARBA00022448"/>
    </source>
</evidence>
<evidence type="ECO:0000256" key="3">
    <source>
        <dbReference type="ARBA" id="ARBA00022741"/>
    </source>
</evidence>
<accession>A0A0G1AIZ1</accession>
<evidence type="ECO:0000256" key="1">
    <source>
        <dbReference type="ARBA" id="ARBA00005417"/>
    </source>
</evidence>
<sequence>MTDNQKNILNVRDLSVNFGKEEVLKDISFSVNEGDFLAIIGPNGAGKTVLFRALMGLIPYDGDVKWRTNIKIGYVPQKLMEKAELPLTVREFFLLKSKNLFFKDKQIANSVVHELKSINIDSDILNRQLINLSRGELQRVLIAWAILGHPQVLLFDEPTAGIDIAGEESVYNMLHKLQDERGMTIIMISHDLNVVYRYANNVLCLNKERLCYGEPERALTNEQIKRLYGENAFYHHLH</sequence>
<name>A0A0G1AIZ1_9BACT</name>
<reference evidence="6 7" key="1">
    <citation type="journal article" date="2015" name="Nature">
        <title>rRNA introns, odd ribosomes, and small enigmatic genomes across a large radiation of phyla.</title>
        <authorList>
            <person name="Brown C.T."/>
            <person name="Hug L.A."/>
            <person name="Thomas B.C."/>
            <person name="Sharon I."/>
            <person name="Castelle C.J."/>
            <person name="Singh A."/>
            <person name="Wilkins M.J."/>
            <person name="Williams K.H."/>
            <person name="Banfield J.F."/>
        </authorList>
    </citation>
    <scope>NUCLEOTIDE SEQUENCE [LARGE SCALE GENOMIC DNA]</scope>
</reference>
<keyword evidence="3" id="KW-0547">Nucleotide-binding</keyword>
<dbReference type="GO" id="GO:0016887">
    <property type="term" value="F:ATP hydrolysis activity"/>
    <property type="evidence" value="ECO:0007669"/>
    <property type="project" value="InterPro"/>
</dbReference>
<dbReference type="InterPro" id="IPR050153">
    <property type="entry name" value="Metal_Ion_Import_ABC"/>
</dbReference>
<dbReference type="Proteomes" id="UP000033859">
    <property type="component" value="Unassembled WGS sequence"/>
</dbReference>
<dbReference type="SMART" id="SM00382">
    <property type="entry name" value="AAA"/>
    <property type="match status" value="1"/>
</dbReference>
<evidence type="ECO:0000313" key="6">
    <source>
        <dbReference type="EMBL" id="KKS25238.1"/>
    </source>
</evidence>
<dbReference type="Gene3D" id="3.40.50.300">
    <property type="entry name" value="P-loop containing nucleotide triphosphate hydrolases"/>
    <property type="match status" value="1"/>
</dbReference>
<feature type="domain" description="ABC transporter" evidence="5">
    <location>
        <begin position="9"/>
        <end position="232"/>
    </location>
</feature>
<comment type="caution">
    <text evidence="6">The sequence shown here is derived from an EMBL/GenBank/DDBJ whole genome shotgun (WGS) entry which is preliminary data.</text>
</comment>
<dbReference type="PANTHER" id="PTHR42734">
    <property type="entry name" value="METAL TRANSPORT SYSTEM ATP-BINDING PROTEIN TM_0124-RELATED"/>
    <property type="match status" value="1"/>
</dbReference>
<dbReference type="EMBL" id="LCCE01000044">
    <property type="protein sequence ID" value="KKS25238.1"/>
    <property type="molecule type" value="Genomic_DNA"/>
</dbReference>
<keyword evidence="2" id="KW-0813">Transport</keyword>
<dbReference type="AlphaFoldDB" id="A0A0G1AIZ1"/>